<dbReference type="WBParaSite" id="JU765_v2.g9724.t1">
    <property type="protein sequence ID" value="JU765_v2.g9724.t1"/>
    <property type="gene ID" value="JU765_v2.g9724"/>
</dbReference>
<protein>
    <submittedName>
        <fullName evidence="2">Uncharacterized protein</fullName>
    </submittedName>
</protein>
<evidence type="ECO:0000313" key="1">
    <source>
        <dbReference type="Proteomes" id="UP000887576"/>
    </source>
</evidence>
<proteinExistence type="predicted"/>
<organism evidence="1 2">
    <name type="scientific">Panagrolaimus sp. JU765</name>
    <dbReference type="NCBI Taxonomy" id="591449"/>
    <lineage>
        <taxon>Eukaryota</taxon>
        <taxon>Metazoa</taxon>
        <taxon>Ecdysozoa</taxon>
        <taxon>Nematoda</taxon>
        <taxon>Chromadorea</taxon>
        <taxon>Rhabditida</taxon>
        <taxon>Tylenchina</taxon>
        <taxon>Panagrolaimomorpha</taxon>
        <taxon>Panagrolaimoidea</taxon>
        <taxon>Panagrolaimidae</taxon>
        <taxon>Panagrolaimus</taxon>
    </lineage>
</organism>
<sequence>MNGKNYKAIIADEKRFKALMDEENILKEETNLGTENKGKKYVSDYEAILAQLEKRRTEFENFNKKENAKVKVNQKQRSFADKSTMTENPIENQQDISEGAEKIRASKKLAKWTEAMEQKKPFIKPEQKAAYDHALE</sequence>
<reference evidence="2" key="1">
    <citation type="submission" date="2022-11" db="UniProtKB">
        <authorList>
            <consortium name="WormBaseParasite"/>
        </authorList>
    </citation>
    <scope>IDENTIFICATION</scope>
</reference>
<dbReference type="Proteomes" id="UP000887576">
    <property type="component" value="Unplaced"/>
</dbReference>
<evidence type="ECO:0000313" key="2">
    <source>
        <dbReference type="WBParaSite" id="JU765_v2.g9724.t1"/>
    </source>
</evidence>
<name>A0AC34RSR6_9BILA</name>
<accession>A0AC34RSR6</accession>